<keyword evidence="4" id="KW-0547">Nucleotide-binding</keyword>
<feature type="transmembrane region" description="Helical" evidence="8">
    <location>
        <begin position="53"/>
        <end position="78"/>
    </location>
</feature>
<keyword evidence="3 8" id="KW-0812">Transmembrane</keyword>
<evidence type="ECO:0000256" key="1">
    <source>
        <dbReference type="ARBA" id="ARBA00004236"/>
    </source>
</evidence>
<dbReference type="STRING" id="1307761.L21SP2_0229"/>
<keyword evidence="5 8" id="KW-1133">Transmembrane helix</keyword>
<dbReference type="GO" id="GO:0005886">
    <property type="term" value="C:plasma membrane"/>
    <property type="evidence" value="ECO:0007669"/>
    <property type="project" value="UniProtKB-SubCell"/>
</dbReference>
<comment type="subcellular location">
    <subcellularLocation>
        <location evidence="1">Cell membrane</location>
    </subcellularLocation>
</comment>
<gene>
    <name evidence="10" type="ORF">L21SP2_0229</name>
</gene>
<feature type="transmembrane region" description="Helical" evidence="8">
    <location>
        <begin position="29"/>
        <end position="47"/>
    </location>
</feature>
<evidence type="ECO:0000256" key="5">
    <source>
        <dbReference type="ARBA" id="ARBA00022989"/>
    </source>
</evidence>
<protein>
    <recommendedName>
        <fullName evidence="9">Pycsar effector protein domain-containing protein</fullName>
    </recommendedName>
</protein>
<evidence type="ECO:0000256" key="2">
    <source>
        <dbReference type="ARBA" id="ARBA00022475"/>
    </source>
</evidence>
<dbReference type="Proteomes" id="UP000018680">
    <property type="component" value="Chromosome"/>
</dbReference>
<dbReference type="RefSeq" id="WP_024266604.1">
    <property type="nucleotide sequence ID" value="NC_023035.1"/>
</dbReference>
<organism evidence="10 11">
    <name type="scientific">Salinispira pacifica</name>
    <dbReference type="NCBI Taxonomy" id="1307761"/>
    <lineage>
        <taxon>Bacteria</taxon>
        <taxon>Pseudomonadati</taxon>
        <taxon>Spirochaetota</taxon>
        <taxon>Spirochaetia</taxon>
        <taxon>Spirochaetales</taxon>
        <taxon>Spirochaetaceae</taxon>
        <taxon>Salinispira</taxon>
    </lineage>
</organism>
<evidence type="ECO:0000259" key="9">
    <source>
        <dbReference type="Pfam" id="PF18967"/>
    </source>
</evidence>
<keyword evidence="2" id="KW-1003">Cell membrane</keyword>
<evidence type="ECO:0000256" key="7">
    <source>
        <dbReference type="ARBA" id="ARBA00023136"/>
    </source>
</evidence>
<dbReference type="EMBL" id="CP006939">
    <property type="protein sequence ID" value="AHC13671.1"/>
    <property type="molecule type" value="Genomic_DNA"/>
</dbReference>
<dbReference type="OrthoDB" id="9793446at2"/>
<keyword evidence="7 8" id="KW-0472">Membrane</keyword>
<feature type="transmembrane region" description="Helical" evidence="8">
    <location>
        <begin position="155"/>
        <end position="174"/>
    </location>
</feature>
<proteinExistence type="predicted"/>
<evidence type="ECO:0000313" key="11">
    <source>
        <dbReference type="Proteomes" id="UP000018680"/>
    </source>
</evidence>
<evidence type="ECO:0000256" key="3">
    <source>
        <dbReference type="ARBA" id="ARBA00022692"/>
    </source>
</evidence>
<dbReference type="GO" id="GO:0000166">
    <property type="term" value="F:nucleotide binding"/>
    <property type="evidence" value="ECO:0007669"/>
    <property type="project" value="UniProtKB-KW"/>
</dbReference>
<dbReference type="AlphaFoldDB" id="V5WES8"/>
<keyword evidence="11" id="KW-1185">Reference proteome</keyword>
<dbReference type="KEGG" id="slr:L21SP2_0229"/>
<name>V5WES8_9SPIO</name>
<feature type="domain" description="Pycsar effector protein" evidence="9">
    <location>
        <begin position="11"/>
        <end position="169"/>
    </location>
</feature>
<evidence type="ECO:0000256" key="6">
    <source>
        <dbReference type="ARBA" id="ARBA00023118"/>
    </source>
</evidence>
<keyword evidence="6" id="KW-0051">Antiviral defense</keyword>
<dbReference type="InterPro" id="IPR043760">
    <property type="entry name" value="PycTM_dom"/>
</dbReference>
<dbReference type="GO" id="GO:0051607">
    <property type="term" value="P:defense response to virus"/>
    <property type="evidence" value="ECO:0007669"/>
    <property type="project" value="UniProtKB-KW"/>
</dbReference>
<evidence type="ECO:0000313" key="10">
    <source>
        <dbReference type="EMBL" id="AHC13671.1"/>
    </source>
</evidence>
<dbReference type="HOGENOM" id="CLU_1502442_0_0_12"/>
<sequence length="179" mass="20541">MKAFTEKLTVLLRILDTEQQNLQRSDSKATALLSTLGVFMVFFIVHFDKVSANVASLVLVFFYFIAAVLTIFSLLMVIRPKLVKVPREPKEEERGFQINPTFFGGISRFRTPGNYARYLADLAEDDHAVYTMFSKQLYAISKINMRKTKWLSRGMLFFITAITLELLSIISVYLDFTLS</sequence>
<dbReference type="Pfam" id="PF18967">
    <property type="entry name" value="PycTM"/>
    <property type="match status" value="1"/>
</dbReference>
<evidence type="ECO:0000256" key="8">
    <source>
        <dbReference type="SAM" id="Phobius"/>
    </source>
</evidence>
<evidence type="ECO:0000256" key="4">
    <source>
        <dbReference type="ARBA" id="ARBA00022741"/>
    </source>
</evidence>
<reference evidence="10 11" key="1">
    <citation type="journal article" date="2015" name="Stand. Genomic Sci.">
        <title>Complete genome sequence and description of Salinispira pacifica gen. nov., sp. nov., a novel spirochaete isolated form a hypersaline microbial mat.</title>
        <authorList>
            <person name="Ben Hania W."/>
            <person name="Joseph M."/>
            <person name="Schumann P."/>
            <person name="Bunk B."/>
            <person name="Fiebig A."/>
            <person name="Sproer C."/>
            <person name="Klenk H.P."/>
            <person name="Fardeau M.L."/>
            <person name="Spring S."/>
        </authorList>
    </citation>
    <scope>NUCLEOTIDE SEQUENCE [LARGE SCALE GENOMIC DNA]</scope>
    <source>
        <strain evidence="10 11">L21-RPul-D2</strain>
    </source>
</reference>
<accession>V5WES8</accession>